<name>A0ABW5P1L1_9DEIO</name>
<gene>
    <name evidence="2" type="ORF">ACFSR9_06680</name>
</gene>
<dbReference type="EMBL" id="JBHUMK010000026">
    <property type="protein sequence ID" value="MFD2609126.1"/>
    <property type="molecule type" value="Genomic_DNA"/>
</dbReference>
<evidence type="ECO:0000313" key="3">
    <source>
        <dbReference type="Proteomes" id="UP001597475"/>
    </source>
</evidence>
<feature type="chain" id="PRO_5046244326" description="Lipoprotein" evidence="1">
    <location>
        <begin position="24"/>
        <end position="699"/>
    </location>
</feature>
<reference evidence="3" key="1">
    <citation type="journal article" date="2019" name="Int. J. Syst. Evol. Microbiol.">
        <title>The Global Catalogue of Microorganisms (GCM) 10K type strain sequencing project: providing services to taxonomists for standard genome sequencing and annotation.</title>
        <authorList>
            <consortium name="The Broad Institute Genomics Platform"/>
            <consortium name="The Broad Institute Genome Sequencing Center for Infectious Disease"/>
            <person name="Wu L."/>
            <person name="Ma J."/>
        </authorList>
    </citation>
    <scope>NUCLEOTIDE SEQUENCE [LARGE SCALE GENOMIC DNA]</scope>
    <source>
        <strain evidence="3">KCTC 33842</strain>
    </source>
</reference>
<comment type="caution">
    <text evidence="2">The sequence shown here is derived from an EMBL/GenBank/DDBJ whole genome shotgun (WGS) entry which is preliminary data.</text>
</comment>
<proteinExistence type="predicted"/>
<accession>A0ABW5P1L1</accession>
<dbReference type="PROSITE" id="PS51257">
    <property type="entry name" value="PROKAR_LIPOPROTEIN"/>
    <property type="match status" value="1"/>
</dbReference>
<evidence type="ECO:0000313" key="2">
    <source>
        <dbReference type="EMBL" id="MFD2609126.1"/>
    </source>
</evidence>
<keyword evidence="1" id="KW-0732">Signal</keyword>
<keyword evidence="3" id="KW-1185">Reference proteome</keyword>
<sequence length="699" mass="75523">MRRSTLFTLASCALLLAACGNVTQPQPGDRPSAVAPAPSAQGTFRGLYELTVTVEGGQVTAQSLSAQPLRGQALTEVGGLHISEARTSVLDDSRDRRGASVHRRHMVTTFKVTNGGGALSDLTLVPVVLGGYTEAGTYFRGTQTATGAPITPAFNLIETAKTAQGASIVTDLSAAPLVHLQTRDLQFGLPAGVTVAQVSDRGWRSGPLAAGETKSMSIGVNVPVGESGEGPYRFSLIFGAFDAVPTDPRPLLTQNARTRIADEQGNWSASESQDFEEGPDGRRHLAHVDMDGRVLYSTCATRCELPEQWSTAVLSASGTTDGKPILKIGPDGRLHIAAHDGNFLSQSGMNYFTCAANCEAATNWQSSNIKLQSGGSQGLLPHHMETEWFALDPQGRPRLAVQGERWEADPTNPYNYFSWPAFWMMACDADCTDPAAWKTTLIREQRGRFTAGSQPSSLDIDTRGRAHFITREYISSEGGRPSTYRLNYQYCDSNCAVPQGWSAPATLREGANLPLFWRFVPAEGGNPYSYLVSRPVELKYEEDAELLVQACATDCATAANWSSTSLAAAGALPSFVESVTSLFDARMVGNQLALALQTSNQFPNQSQLLRELVTTRCSGSCGAGTWTIRPLDTTAGDLWPDEDVLWLYDRSYYGLNGPSLSHTGKVAYSVRDQFSTNPEIITNPNNWDVKWYYSVAVTP</sequence>
<protein>
    <recommendedName>
        <fullName evidence="4">Lipoprotein</fullName>
    </recommendedName>
</protein>
<evidence type="ECO:0008006" key="4">
    <source>
        <dbReference type="Google" id="ProtNLM"/>
    </source>
</evidence>
<dbReference type="Proteomes" id="UP001597475">
    <property type="component" value="Unassembled WGS sequence"/>
</dbReference>
<feature type="signal peptide" evidence="1">
    <location>
        <begin position="1"/>
        <end position="23"/>
    </location>
</feature>
<organism evidence="2 3">
    <name type="scientific">Deinococcus taklimakanensis</name>
    <dbReference type="NCBI Taxonomy" id="536443"/>
    <lineage>
        <taxon>Bacteria</taxon>
        <taxon>Thermotogati</taxon>
        <taxon>Deinococcota</taxon>
        <taxon>Deinococci</taxon>
        <taxon>Deinococcales</taxon>
        <taxon>Deinococcaceae</taxon>
        <taxon>Deinococcus</taxon>
    </lineage>
</organism>
<evidence type="ECO:0000256" key="1">
    <source>
        <dbReference type="SAM" id="SignalP"/>
    </source>
</evidence>